<evidence type="ECO:0000256" key="3">
    <source>
        <dbReference type="PIRSR" id="PIRSR613078-2"/>
    </source>
</evidence>
<dbReference type="SMART" id="SM00855">
    <property type="entry name" value="PGAM"/>
    <property type="match status" value="1"/>
</dbReference>
<dbReference type="GO" id="GO:0005829">
    <property type="term" value="C:cytosol"/>
    <property type="evidence" value="ECO:0007669"/>
    <property type="project" value="TreeGrafter"/>
</dbReference>
<dbReference type="InterPro" id="IPR029033">
    <property type="entry name" value="His_PPase_superfam"/>
</dbReference>
<reference evidence="4" key="1">
    <citation type="journal article" date="2023" name="Front. Microbiol.">
        <title>Genomic-based phylogenetic and metabolic analyses of the genus Natronomonas, and description of Natronomonas aquatica sp. nov.</title>
        <authorList>
            <person name="Garcia-Roldan A."/>
            <person name="Duran-Viseras A."/>
            <person name="de la Haba R.R."/>
            <person name="Corral P."/>
            <person name="Sanchez-Porro C."/>
            <person name="Ventosa A."/>
        </authorList>
    </citation>
    <scope>NUCLEOTIDE SEQUENCE</scope>
    <source>
        <strain evidence="4">F2-12</strain>
    </source>
</reference>
<dbReference type="InterPro" id="IPR051695">
    <property type="entry name" value="Phosphoglycerate_Mutase"/>
</dbReference>
<dbReference type="PANTHER" id="PTHR46517">
    <property type="entry name" value="FRUCTOSE-2,6-BISPHOSPHATASE TIGAR"/>
    <property type="match status" value="1"/>
</dbReference>
<organism evidence="4 5">
    <name type="scientific">Natronomonas aquatica</name>
    <dbReference type="NCBI Taxonomy" id="2841590"/>
    <lineage>
        <taxon>Archaea</taxon>
        <taxon>Methanobacteriati</taxon>
        <taxon>Methanobacteriota</taxon>
        <taxon>Stenosarchaea group</taxon>
        <taxon>Halobacteria</taxon>
        <taxon>Halobacteriales</taxon>
        <taxon>Natronomonadaceae</taxon>
        <taxon>Natronomonas</taxon>
    </lineage>
</organism>
<accession>A0A9R1CV71</accession>
<dbReference type="GO" id="GO:0004331">
    <property type="term" value="F:fructose-2,6-bisphosphate 2-phosphatase activity"/>
    <property type="evidence" value="ECO:0007669"/>
    <property type="project" value="TreeGrafter"/>
</dbReference>
<dbReference type="Proteomes" id="UP001139494">
    <property type="component" value="Unassembled WGS sequence"/>
</dbReference>
<dbReference type="GO" id="GO:0043456">
    <property type="term" value="P:regulation of pentose-phosphate shunt"/>
    <property type="evidence" value="ECO:0007669"/>
    <property type="project" value="TreeGrafter"/>
</dbReference>
<sequence>MTRVVAVRHGETDWNRHKRMQGWAPVPLNETGREQARAAGAWLAEEYDVDRVVSSDLLRTEQTTELLLESIGDRPVSFEPALRERNLGVYQGLSYSDVEDRFPAFGLGESGYRATDAVPEGGESLRDVHTRVTGRFEELAAADGETVLLVTHGGPLCILLGHAKGLGLTDALCSHHPENCSATEFRLEGDVTIHRETATGWDLEASR</sequence>
<evidence type="ECO:0000313" key="4">
    <source>
        <dbReference type="EMBL" id="MCQ4334710.1"/>
    </source>
</evidence>
<evidence type="ECO:0000256" key="1">
    <source>
        <dbReference type="ARBA" id="ARBA00022801"/>
    </source>
</evidence>
<feature type="active site" description="Tele-phosphohistidine intermediate" evidence="2">
    <location>
        <position position="9"/>
    </location>
</feature>
<evidence type="ECO:0000313" key="5">
    <source>
        <dbReference type="Proteomes" id="UP001139494"/>
    </source>
</evidence>
<keyword evidence="5" id="KW-1185">Reference proteome</keyword>
<dbReference type="RefSeq" id="WP_256030789.1">
    <property type="nucleotide sequence ID" value="NZ_JAHLKM010000033.1"/>
</dbReference>
<dbReference type="CDD" id="cd07067">
    <property type="entry name" value="HP_PGM_like"/>
    <property type="match status" value="1"/>
</dbReference>
<dbReference type="PANTHER" id="PTHR46517:SF1">
    <property type="entry name" value="FRUCTOSE-2,6-BISPHOSPHATASE TIGAR"/>
    <property type="match status" value="1"/>
</dbReference>
<proteinExistence type="predicted"/>
<name>A0A9R1CV71_9EURY</name>
<comment type="caution">
    <text evidence="4">The sequence shown here is derived from an EMBL/GenBank/DDBJ whole genome shotgun (WGS) entry which is preliminary data.</text>
</comment>
<protein>
    <submittedName>
        <fullName evidence="4">Histidine phosphatase family protein</fullName>
    </submittedName>
</protein>
<keyword evidence="1" id="KW-0378">Hydrolase</keyword>
<dbReference type="EMBL" id="JAHLKM010000033">
    <property type="protein sequence ID" value="MCQ4334710.1"/>
    <property type="molecule type" value="Genomic_DNA"/>
</dbReference>
<feature type="binding site" evidence="3">
    <location>
        <position position="59"/>
    </location>
    <ligand>
        <name>substrate</name>
    </ligand>
</feature>
<dbReference type="Gene3D" id="3.40.50.1240">
    <property type="entry name" value="Phosphoglycerate mutase-like"/>
    <property type="match status" value="1"/>
</dbReference>
<dbReference type="InterPro" id="IPR013078">
    <property type="entry name" value="His_Pase_superF_clade-1"/>
</dbReference>
<evidence type="ECO:0000256" key="2">
    <source>
        <dbReference type="PIRSR" id="PIRSR613078-1"/>
    </source>
</evidence>
<dbReference type="GO" id="GO:0045820">
    <property type="term" value="P:negative regulation of glycolytic process"/>
    <property type="evidence" value="ECO:0007669"/>
    <property type="project" value="TreeGrafter"/>
</dbReference>
<dbReference type="AlphaFoldDB" id="A0A9R1CV71"/>
<dbReference type="SUPFAM" id="SSF53254">
    <property type="entry name" value="Phosphoglycerate mutase-like"/>
    <property type="match status" value="1"/>
</dbReference>
<dbReference type="Pfam" id="PF00300">
    <property type="entry name" value="His_Phos_1"/>
    <property type="match status" value="1"/>
</dbReference>
<feature type="binding site" evidence="3">
    <location>
        <begin position="8"/>
        <end position="15"/>
    </location>
    <ligand>
        <name>substrate</name>
    </ligand>
</feature>
<feature type="active site" description="Proton donor/acceptor" evidence="2">
    <location>
        <position position="84"/>
    </location>
</feature>
<gene>
    <name evidence="4" type="ORF">KM295_14730</name>
</gene>